<accession>A3ZLA1</accession>
<dbReference type="NCBIfam" id="TIGR04294">
    <property type="entry name" value="pre_pil_HX9DG"/>
    <property type="match status" value="1"/>
</dbReference>
<protein>
    <recommendedName>
        <fullName evidence="2">DUF1559 domain-containing protein</fullName>
    </recommendedName>
</protein>
<keyword evidence="1" id="KW-0812">Transmembrane</keyword>
<dbReference type="eggNOG" id="COG2165">
    <property type="taxonomic scope" value="Bacteria"/>
</dbReference>
<dbReference type="RefSeq" id="WP_002655404.1">
    <property type="nucleotide sequence ID" value="NZ_CH672377.1"/>
</dbReference>
<dbReference type="EMBL" id="AANZ01000001">
    <property type="protein sequence ID" value="EAQ82534.1"/>
    <property type="molecule type" value="Genomic_DNA"/>
</dbReference>
<dbReference type="PANTHER" id="PTHR30093:SF2">
    <property type="entry name" value="TYPE II SECRETION SYSTEM PROTEIN H"/>
    <property type="match status" value="1"/>
</dbReference>
<evidence type="ECO:0000313" key="3">
    <source>
        <dbReference type="EMBL" id="EAQ82534.1"/>
    </source>
</evidence>
<sequence length="333" mass="34759">MKRTGFTLVELLVVIAIIGVLIALLLPAVQQAREAARRMSCSNNLKQMGLSLHNYHDTFNSFPYGARNMANGSWGPSFYAGLLPFLEQGNLLASLDLTVNNAGLDGNASVLKGIPPSAFVCPSFPGSTSGWNGGWDSASTYVGIAGADLSTANFVESRKNTGFSCCSAAGGTDDGVIAAGGMLIPNRTLGFRDATDGSSNTAIIGELGGRMFLADPAAYSDISGTTVLLAGTGSPEGGHGWLMGTNEGGTPPNFGGQRAWNMTTIRYAPNTRNYDLNGVSYNLGPNNPLLSEHPGGVQVVFADGHVTFISDTINLDILKYLATRDDGQVATLP</sequence>
<keyword evidence="1" id="KW-1133">Transmembrane helix</keyword>
<dbReference type="InterPro" id="IPR011453">
    <property type="entry name" value="DUF1559"/>
</dbReference>
<dbReference type="InterPro" id="IPR045584">
    <property type="entry name" value="Pilin-like"/>
</dbReference>
<dbReference type="HOGENOM" id="CLU_041661_0_0_0"/>
<dbReference type="NCBIfam" id="TIGR02532">
    <property type="entry name" value="IV_pilin_GFxxxE"/>
    <property type="match status" value="1"/>
</dbReference>
<dbReference type="PROSITE" id="PS00409">
    <property type="entry name" value="PROKAR_NTER_METHYL"/>
    <property type="match status" value="1"/>
</dbReference>
<dbReference type="InterPro" id="IPR027558">
    <property type="entry name" value="Pre_pil_HX9DG_C"/>
</dbReference>
<dbReference type="Proteomes" id="UP000004358">
    <property type="component" value="Unassembled WGS sequence"/>
</dbReference>
<evidence type="ECO:0000259" key="2">
    <source>
        <dbReference type="Pfam" id="PF07596"/>
    </source>
</evidence>
<gene>
    <name evidence="3" type="ORF">DSM3645_09052</name>
</gene>
<evidence type="ECO:0000313" key="4">
    <source>
        <dbReference type="Proteomes" id="UP000004358"/>
    </source>
</evidence>
<dbReference type="InterPro" id="IPR012902">
    <property type="entry name" value="N_methyl_site"/>
</dbReference>
<evidence type="ECO:0000256" key="1">
    <source>
        <dbReference type="SAM" id="Phobius"/>
    </source>
</evidence>
<feature type="domain" description="DUF1559" evidence="2">
    <location>
        <begin position="30"/>
        <end position="315"/>
    </location>
</feature>
<feature type="transmembrane region" description="Helical" evidence="1">
    <location>
        <begin position="6"/>
        <end position="29"/>
    </location>
</feature>
<keyword evidence="1" id="KW-0472">Membrane</keyword>
<organism evidence="3 4">
    <name type="scientific">Blastopirellula marina DSM 3645</name>
    <dbReference type="NCBI Taxonomy" id="314230"/>
    <lineage>
        <taxon>Bacteria</taxon>
        <taxon>Pseudomonadati</taxon>
        <taxon>Planctomycetota</taxon>
        <taxon>Planctomycetia</taxon>
        <taxon>Pirellulales</taxon>
        <taxon>Pirellulaceae</taxon>
        <taxon>Blastopirellula</taxon>
    </lineage>
</organism>
<dbReference type="Gene3D" id="3.30.700.10">
    <property type="entry name" value="Glycoprotein, Type 4 Pilin"/>
    <property type="match status" value="1"/>
</dbReference>
<dbReference type="OrthoDB" id="280382at2"/>
<dbReference type="STRING" id="314230.DSM3645_09052"/>
<dbReference type="PANTHER" id="PTHR30093">
    <property type="entry name" value="GENERAL SECRETION PATHWAY PROTEIN G"/>
    <property type="match status" value="1"/>
</dbReference>
<comment type="caution">
    <text evidence="3">The sequence shown here is derived from an EMBL/GenBank/DDBJ whole genome shotgun (WGS) entry which is preliminary data.</text>
</comment>
<dbReference type="AlphaFoldDB" id="A3ZLA1"/>
<dbReference type="SUPFAM" id="SSF54523">
    <property type="entry name" value="Pili subunits"/>
    <property type="match status" value="1"/>
</dbReference>
<proteinExistence type="predicted"/>
<dbReference type="Pfam" id="PF07963">
    <property type="entry name" value="N_methyl"/>
    <property type="match status" value="1"/>
</dbReference>
<dbReference type="Pfam" id="PF07596">
    <property type="entry name" value="SBP_bac_10"/>
    <property type="match status" value="1"/>
</dbReference>
<reference evidence="3 4" key="1">
    <citation type="submission" date="2006-02" db="EMBL/GenBank/DDBJ databases">
        <authorList>
            <person name="Amann R."/>
            <person name="Ferriera S."/>
            <person name="Johnson J."/>
            <person name="Kravitz S."/>
            <person name="Halpern A."/>
            <person name="Remington K."/>
            <person name="Beeson K."/>
            <person name="Tran B."/>
            <person name="Rogers Y.-H."/>
            <person name="Friedman R."/>
            <person name="Venter J.C."/>
        </authorList>
    </citation>
    <scope>NUCLEOTIDE SEQUENCE [LARGE SCALE GENOMIC DNA]</scope>
    <source>
        <strain evidence="3 4">DSM 3645</strain>
    </source>
</reference>
<name>A3ZLA1_9BACT</name>